<dbReference type="SUPFAM" id="SSF47473">
    <property type="entry name" value="EF-hand"/>
    <property type="match status" value="1"/>
</dbReference>
<feature type="compositionally biased region" description="Low complexity" evidence="3">
    <location>
        <begin position="7"/>
        <end position="30"/>
    </location>
</feature>
<dbReference type="FunFam" id="1.10.238.10:FF:000003">
    <property type="entry name" value="Calmodulin A"/>
    <property type="match status" value="1"/>
</dbReference>
<proteinExistence type="predicted"/>
<feature type="domain" description="EF-hand" evidence="4">
    <location>
        <begin position="405"/>
        <end position="440"/>
    </location>
</feature>
<dbReference type="EMBL" id="JAATIP010000181">
    <property type="protein sequence ID" value="KAF4362836.1"/>
    <property type="molecule type" value="Genomic_DNA"/>
</dbReference>
<evidence type="ECO:0000259" key="4">
    <source>
        <dbReference type="PROSITE" id="PS50222"/>
    </source>
</evidence>
<reference evidence="5 6" key="1">
    <citation type="journal article" date="2020" name="bioRxiv">
        <title>Sequence and annotation of 42 cannabis genomes reveals extensive copy number variation in cannabinoid synthesis and pathogen resistance genes.</title>
        <authorList>
            <person name="Mckernan K.J."/>
            <person name="Helbert Y."/>
            <person name="Kane L.T."/>
            <person name="Ebling H."/>
            <person name="Zhang L."/>
            <person name="Liu B."/>
            <person name="Eaton Z."/>
            <person name="Mclaughlin S."/>
            <person name="Kingan S."/>
            <person name="Baybayan P."/>
            <person name="Concepcion G."/>
            <person name="Jordan M."/>
            <person name="Riva A."/>
            <person name="Barbazuk W."/>
            <person name="Harkins T."/>
        </authorList>
    </citation>
    <scope>NUCLEOTIDE SEQUENCE [LARGE SCALE GENOMIC DNA]</scope>
    <source>
        <strain evidence="6">cv. Jamaican Lion 4</strain>
        <tissue evidence="5">Leaf</tissue>
    </source>
</reference>
<organism evidence="5 6">
    <name type="scientific">Cannabis sativa</name>
    <name type="common">Hemp</name>
    <name type="synonym">Marijuana</name>
    <dbReference type="NCBI Taxonomy" id="3483"/>
    <lineage>
        <taxon>Eukaryota</taxon>
        <taxon>Viridiplantae</taxon>
        <taxon>Streptophyta</taxon>
        <taxon>Embryophyta</taxon>
        <taxon>Tracheophyta</taxon>
        <taxon>Spermatophyta</taxon>
        <taxon>Magnoliopsida</taxon>
        <taxon>eudicotyledons</taxon>
        <taxon>Gunneridae</taxon>
        <taxon>Pentapetalae</taxon>
        <taxon>rosids</taxon>
        <taxon>fabids</taxon>
        <taxon>Rosales</taxon>
        <taxon>Cannabaceae</taxon>
        <taxon>Cannabis</taxon>
    </lineage>
</organism>
<feature type="domain" description="EF-hand" evidence="4">
    <location>
        <begin position="332"/>
        <end position="367"/>
    </location>
</feature>
<accession>A0A7J6EWX7</accession>
<dbReference type="Pfam" id="PF13499">
    <property type="entry name" value="EF-hand_7"/>
    <property type="match status" value="1"/>
</dbReference>
<dbReference type="PRINTS" id="PR01217">
    <property type="entry name" value="PRICHEXTENSN"/>
</dbReference>
<dbReference type="InterPro" id="IPR011992">
    <property type="entry name" value="EF-hand-dom_pair"/>
</dbReference>
<evidence type="ECO:0000256" key="3">
    <source>
        <dbReference type="SAM" id="MobiDB-lite"/>
    </source>
</evidence>
<evidence type="ECO:0000256" key="1">
    <source>
        <dbReference type="ARBA" id="ARBA00022737"/>
    </source>
</evidence>
<protein>
    <recommendedName>
        <fullName evidence="4">EF-hand domain-containing protein</fullName>
    </recommendedName>
</protein>
<keyword evidence="1" id="KW-0677">Repeat</keyword>
<dbReference type="PROSITE" id="PS50222">
    <property type="entry name" value="EF_HAND_2"/>
    <property type="match status" value="3"/>
</dbReference>
<dbReference type="AlphaFoldDB" id="A0A7J6EWX7"/>
<dbReference type="PROSITE" id="PS00018">
    <property type="entry name" value="EF_HAND_1"/>
    <property type="match status" value="3"/>
</dbReference>
<dbReference type="SMART" id="SM00054">
    <property type="entry name" value="EFh"/>
    <property type="match status" value="4"/>
</dbReference>
<dbReference type="GO" id="GO:0016460">
    <property type="term" value="C:myosin II complex"/>
    <property type="evidence" value="ECO:0007669"/>
    <property type="project" value="TreeGrafter"/>
</dbReference>
<dbReference type="CDD" id="cd00051">
    <property type="entry name" value="EFh"/>
    <property type="match status" value="1"/>
</dbReference>
<feature type="compositionally biased region" description="Basic and acidic residues" evidence="3">
    <location>
        <begin position="265"/>
        <end position="275"/>
    </location>
</feature>
<evidence type="ECO:0000256" key="2">
    <source>
        <dbReference type="ARBA" id="ARBA00022837"/>
    </source>
</evidence>
<dbReference type="PANTHER" id="PTHR23048">
    <property type="entry name" value="MYOSIN LIGHT CHAIN 1, 3"/>
    <property type="match status" value="1"/>
</dbReference>
<comment type="caution">
    <text evidence="5">The sequence shown here is derived from an EMBL/GenBank/DDBJ whole genome shotgun (WGS) entry which is preliminary data.</text>
</comment>
<dbReference type="InterPro" id="IPR018247">
    <property type="entry name" value="EF_Hand_1_Ca_BS"/>
</dbReference>
<evidence type="ECO:0000313" key="5">
    <source>
        <dbReference type="EMBL" id="KAF4362836.1"/>
    </source>
</evidence>
<feature type="region of interest" description="Disordered" evidence="3">
    <location>
        <begin position="1"/>
        <end position="68"/>
    </location>
</feature>
<dbReference type="GO" id="GO:0005509">
    <property type="term" value="F:calcium ion binding"/>
    <property type="evidence" value="ECO:0007669"/>
    <property type="project" value="InterPro"/>
</dbReference>
<dbReference type="Proteomes" id="UP000525078">
    <property type="component" value="Unassembled WGS sequence"/>
</dbReference>
<feature type="domain" description="EF-hand" evidence="4">
    <location>
        <begin position="441"/>
        <end position="476"/>
    </location>
</feature>
<feature type="region of interest" description="Disordered" evidence="3">
    <location>
        <begin position="211"/>
        <end position="286"/>
    </location>
</feature>
<gene>
    <name evidence="5" type="ORF">F8388_022493</name>
</gene>
<dbReference type="PANTHER" id="PTHR23048:SF0">
    <property type="entry name" value="CALMODULIN LIKE 3"/>
    <property type="match status" value="1"/>
</dbReference>
<feature type="compositionally biased region" description="Pro residues" evidence="3">
    <location>
        <begin position="111"/>
        <end position="121"/>
    </location>
</feature>
<evidence type="ECO:0000313" key="6">
    <source>
        <dbReference type="Proteomes" id="UP000525078"/>
    </source>
</evidence>
<sequence length="482" mass="55067">MLGPPASLRLSRSPSLSSLDTLDSSSSSPSAKYQIPTDVESYYSEDGTSDQDPTDPTQQSPEEIQRLKELVIKLQKQIDLIQTHMEKNSTSSSQPHVSMHGPSTSQYPWQMSPPPPSQQPPPTPYHYPNMYGVPLQQAPLTPYHYPHTYGAPLQQPPLPYHYPYTYEPPLQQPTLSPYHYPSTYETPLQQPTPPYHYPNIFGLPLQQPTPPHHYPNTFGLPLQQPMPPYHHPNTFGPPLQQPTPPHHYPNTYGPQPQQPMPPRPKVSDNAKDPCPKRGHTAQEVPDHPKLQNTKKVSKVSLSEMMWARLEQFSTMNKFKRIVLLFIGWYMSVNDAGFKALISDMDTSSRGMINEDELRVGLHKLDDQIPDSHVHVLMIVGDLDKDGYLNYLEIVGLFAKLRLIGNDDKYLRIAFELFDENQTKYIEIDDLRHCLADVVHENTEEVVEAIMEEVDIDKDGKISYDEFVAMMMSDIKWRKSSRK</sequence>
<dbReference type="InterPro" id="IPR002048">
    <property type="entry name" value="EF_hand_dom"/>
</dbReference>
<feature type="compositionally biased region" description="Polar residues" evidence="3">
    <location>
        <begin position="88"/>
        <end position="104"/>
    </location>
</feature>
<dbReference type="Gene3D" id="1.10.238.10">
    <property type="entry name" value="EF-hand"/>
    <property type="match status" value="1"/>
</dbReference>
<feature type="region of interest" description="Disordered" evidence="3">
    <location>
        <begin position="86"/>
        <end position="121"/>
    </location>
</feature>
<keyword evidence="2" id="KW-0106">Calcium</keyword>
<name>A0A7J6EWX7_CANSA</name>
<dbReference type="InterPro" id="IPR050230">
    <property type="entry name" value="CALM/Myosin/TropC-like"/>
</dbReference>